<sequence length="435" mass="45495">MSDRSATPPSPSPRHRHRHRVERAPRGTRLVPSGSAGRITVVALTLGAIATLIGVALLWPTFTDPELDPYFAQASGASVMTERGEVVSTEMAPCGSPDNGRVLPGPPLDPRFPGPECPRSIVRLDTGPDAGREVLLEIPPGPGSPDLGAGDQIQLGRSPQGATDIYAFEDFTRTVPMALWLLVGAAVMVAVGRWKGLRALIGIVVALVVVVGFVLPSILDGNPAILVAVIGGSAVLYLVIYVVHGINLKTHAALLGTLSAMLAAALLSWVVIETTRITGLSGDSTTQVQVFVQHVSLTGLLLAGFIIGALGVLNDVTVSQSATVFEMRHLDPHAGPVEVFRSAMGVGRDHVASMVYTLVLAYTGSALPLLLLFSLGTRSPLSILTSDVVAVELMRSLVGAIALALCVPLTTAAAVWLSRDVTPEELDRATIGTRA</sequence>
<feature type="region of interest" description="Disordered" evidence="1">
    <location>
        <begin position="1"/>
        <end position="33"/>
    </location>
</feature>
<dbReference type="Proteomes" id="UP000218810">
    <property type="component" value="Unassembled WGS sequence"/>
</dbReference>
<feature type="transmembrane region" description="Helical" evidence="2">
    <location>
        <begin position="351"/>
        <end position="373"/>
    </location>
</feature>
<evidence type="ECO:0000256" key="2">
    <source>
        <dbReference type="SAM" id="Phobius"/>
    </source>
</evidence>
<dbReference type="PANTHER" id="PTHR41771">
    <property type="entry name" value="MEMBRANE PROTEIN-RELATED"/>
    <property type="match status" value="1"/>
</dbReference>
<dbReference type="EMBL" id="NTGA01000015">
    <property type="protein sequence ID" value="PAY23366.1"/>
    <property type="molecule type" value="Genomic_DNA"/>
</dbReference>
<organism evidence="3 4">
    <name type="scientific">Dietzia natronolimnaea</name>
    <dbReference type="NCBI Taxonomy" id="161920"/>
    <lineage>
        <taxon>Bacteria</taxon>
        <taxon>Bacillati</taxon>
        <taxon>Actinomycetota</taxon>
        <taxon>Actinomycetes</taxon>
        <taxon>Mycobacteriales</taxon>
        <taxon>Dietziaceae</taxon>
        <taxon>Dietzia</taxon>
    </lineage>
</organism>
<keyword evidence="2" id="KW-1133">Transmembrane helix</keyword>
<comment type="caution">
    <text evidence="3">The sequence shown here is derived from an EMBL/GenBank/DDBJ whole genome shotgun (WGS) entry which is preliminary data.</text>
</comment>
<feature type="transmembrane region" description="Helical" evidence="2">
    <location>
        <begin position="292"/>
        <end position="313"/>
    </location>
</feature>
<feature type="transmembrane region" description="Helical" evidence="2">
    <location>
        <begin position="225"/>
        <end position="243"/>
    </location>
</feature>
<feature type="transmembrane region" description="Helical" evidence="2">
    <location>
        <begin position="252"/>
        <end position="272"/>
    </location>
</feature>
<protein>
    <submittedName>
        <fullName evidence="3">YibE/F family protein</fullName>
    </submittedName>
</protein>
<dbReference type="Pfam" id="PF07907">
    <property type="entry name" value="YibE_F"/>
    <property type="match status" value="1"/>
</dbReference>
<proteinExistence type="predicted"/>
<accession>A0A2A2WQ82</accession>
<name>A0A2A2WQ82_9ACTN</name>
<dbReference type="AlphaFoldDB" id="A0A2A2WQ82"/>
<reference evidence="4" key="1">
    <citation type="submission" date="2017-09" db="EMBL/GenBank/DDBJ databases">
        <authorList>
            <person name="Zhang Y."/>
            <person name="Huang X."/>
            <person name="Liu J."/>
            <person name="Lu L."/>
            <person name="Peng K."/>
        </authorList>
    </citation>
    <scope>NUCLEOTIDE SEQUENCE [LARGE SCALE GENOMIC DNA]</scope>
    <source>
        <strain evidence="4">S-XJ-1</strain>
    </source>
</reference>
<feature type="transmembrane region" description="Helical" evidence="2">
    <location>
        <begin position="393"/>
        <end position="418"/>
    </location>
</feature>
<gene>
    <name evidence="3" type="ORF">CEY15_08600</name>
</gene>
<dbReference type="OrthoDB" id="5846312at2"/>
<feature type="transmembrane region" description="Helical" evidence="2">
    <location>
        <begin position="174"/>
        <end position="192"/>
    </location>
</feature>
<feature type="transmembrane region" description="Helical" evidence="2">
    <location>
        <begin position="39"/>
        <end position="59"/>
    </location>
</feature>
<keyword evidence="2" id="KW-0472">Membrane</keyword>
<keyword evidence="4" id="KW-1185">Reference proteome</keyword>
<dbReference type="PANTHER" id="PTHR41771:SF1">
    <property type="entry name" value="MEMBRANE PROTEIN"/>
    <property type="match status" value="1"/>
</dbReference>
<feature type="transmembrane region" description="Helical" evidence="2">
    <location>
        <begin position="199"/>
        <end position="219"/>
    </location>
</feature>
<evidence type="ECO:0000313" key="4">
    <source>
        <dbReference type="Proteomes" id="UP000218810"/>
    </source>
</evidence>
<keyword evidence="2" id="KW-0812">Transmembrane</keyword>
<dbReference type="InterPro" id="IPR012507">
    <property type="entry name" value="YibE_F"/>
</dbReference>
<evidence type="ECO:0000313" key="3">
    <source>
        <dbReference type="EMBL" id="PAY23366.1"/>
    </source>
</evidence>
<evidence type="ECO:0000256" key="1">
    <source>
        <dbReference type="SAM" id="MobiDB-lite"/>
    </source>
</evidence>